<reference evidence="2" key="1">
    <citation type="submission" date="2016-10" db="EMBL/GenBank/DDBJ databases">
        <title>Sequence of Gallionella enrichment culture.</title>
        <authorList>
            <person name="Poehlein A."/>
            <person name="Muehling M."/>
            <person name="Daniel R."/>
        </authorList>
    </citation>
    <scope>NUCLEOTIDE SEQUENCE</scope>
</reference>
<sequence length="278" mass="30817">MHAHRDAVAKRGQQVSLIDRLFVTSVPGFVDGRVEAVERLFLHHPRRDAHIVTRAGGERVDRQIKPSPVPVIAERLRQIAGDAHLAVSRELAGQGGGLRRTQNTVRQRDQSRPQPVKHRADAFRRRTGFIIVQKRVIEIAVACQRRRLFPLQRHDAGKGWQEIRHLFGTARPGPDALRDGCHTGDFGRQCRRNAGLFFIGAADVAKLRALDLILRFRRLQPLANARIGAAGVEDALDRAGLVTTLIGGAARHHGFLIPAKAARNLPQRLGIALKGHEV</sequence>
<evidence type="ECO:0000313" key="2">
    <source>
        <dbReference type="EMBL" id="OIQ72761.1"/>
    </source>
</evidence>
<protein>
    <submittedName>
        <fullName evidence="2">Uncharacterized protein</fullName>
    </submittedName>
</protein>
<dbReference type="EMBL" id="MLJW01003140">
    <property type="protein sequence ID" value="OIQ72761.1"/>
    <property type="molecule type" value="Genomic_DNA"/>
</dbReference>
<comment type="caution">
    <text evidence="2">The sequence shown here is derived from an EMBL/GenBank/DDBJ whole genome shotgun (WGS) entry which is preliminary data.</text>
</comment>
<organism evidence="2">
    <name type="scientific">mine drainage metagenome</name>
    <dbReference type="NCBI Taxonomy" id="410659"/>
    <lineage>
        <taxon>unclassified sequences</taxon>
        <taxon>metagenomes</taxon>
        <taxon>ecological metagenomes</taxon>
    </lineage>
</organism>
<dbReference type="AlphaFoldDB" id="A0A1J5PMM9"/>
<accession>A0A1J5PMM9</accession>
<evidence type="ECO:0000256" key="1">
    <source>
        <dbReference type="SAM" id="MobiDB-lite"/>
    </source>
</evidence>
<feature type="region of interest" description="Disordered" evidence="1">
    <location>
        <begin position="90"/>
        <end position="119"/>
    </location>
</feature>
<gene>
    <name evidence="2" type="ORF">GALL_456100</name>
</gene>
<name>A0A1J5PMM9_9ZZZZ</name>
<proteinExistence type="predicted"/>